<evidence type="ECO:0000313" key="3">
    <source>
        <dbReference type="EMBL" id="MCO0832328.1"/>
    </source>
</evidence>
<proteinExistence type="predicted"/>
<dbReference type="InterPro" id="IPR014529">
    <property type="entry name" value="UCP026631"/>
</dbReference>
<accession>A0ABT0ZQU5</accession>
<dbReference type="PIRSF" id="PIRSF026631">
    <property type="entry name" value="UCP026631"/>
    <property type="match status" value="1"/>
</dbReference>
<feature type="domain" description="YdbS-like PH" evidence="2">
    <location>
        <begin position="58"/>
        <end position="125"/>
    </location>
</feature>
<keyword evidence="1" id="KW-0812">Transmembrane</keyword>
<evidence type="ECO:0000259" key="2">
    <source>
        <dbReference type="Pfam" id="PF03703"/>
    </source>
</evidence>
<keyword evidence="1" id="KW-0472">Membrane</keyword>
<keyword evidence="4" id="KW-1185">Reference proteome</keyword>
<evidence type="ECO:0000256" key="1">
    <source>
        <dbReference type="SAM" id="Phobius"/>
    </source>
</evidence>
<protein>
    <submittedName>
        <fullName evidence="3">PH domain-containing protein</fullName>
    </submittedName>
</protein>
<feature type="transmembrane region" description="Helical" evidence="1">
    <location>
        <begin position="239"/>
        <end position="267"/>
    </location>
</feature>
<feature type="transmembrane region" description="Helical" evidence="1">
    <location>
        <begin position="22"/>
        <end position="50"/>
    </location>
</feature>
<comment type="caution">
    <text evidence="3">The sequence shown here is derived from an EMBL/GenBank/DDBJ whole genome shotgun (WGS) entry which is preliminary data.</text>
</comment>
<evidence type="ECO:0000313" key="4">
    <source>
        <dbReference type="Proteomes" id="UP001523234"/>
    </source>
</evidence>
<organism evidence="3 4">
    <name type="scientific">Fructobacillus apis</name>
    <dbReference type="NCBI Taxonomy" id="2935017"/>
    <lineage>
        <taxon>Bacteria</taxon>
        <taxon>Bacillati</taxon>
        <taxon>Bacillota</taxon>
        <taxon>Bacilli</taxon>
        <taxon>Lactobacillales</taxon>
        <taxon>Lactobacillaceae</taxon>
        <taxon>Fructobacillus</taxon>
    </lineage>
</organism>
<dbReference type="Pfam" id="PF03703">
    <property type="entry name" value="bPH_2"/>
    <property type="match status" value="3"/>
</dbReference>
<dbReference type="Proteomes" id="UP001523234">
    <property type="component" value="Unassembled WGS sequence"/>
</dbReference>
<feature type="domain" description="YdbS-like PH" evidence="2">
    <location>
        <begin position="431"/>
        <end position="500"/>
    </location>
</feature>
<sequence length="505" mass="58567">MKPKHLHFLAYLEQLFIDGRTIFFAIVGIIAFFHLTWWHFFILFFGWLTFETLDFWKRRYWLTEHELVLTSGILRRKWRHLPYQKIQNIHRSQWFFLKPFALEKIAVDSGGQGGERSNQINLPVIPIWVTWVLQQKHQDPDIALSPLLEVVSEKRAAKSSDFDQGLAQKNGDKTLRTKRVEDDADERYETSIKDLFFYALTAPEVLLQFAIVFGFLGHLDDQFHFFRRLSDEVLAQSLLIIGAAFVAFFFILFVFNIIKTIVLYYGFSLTKRDGHLKIQRGLFEVRQLTFAEARIQSVQVEQNIWRYLLGLATIRLRLITDKSGDDEVNRKLPTLLPLIRVKRATRILHRFLPGLVPEENVTIKPDSLYPAWAMARNAVCWLVVISGIGLSFWLKTYTVVIAIFLIVIGGFAGFFKGSVTGATIVKEGEVLVLQSARLFTKKTVYLRWANIQSMTVSQSVWMAFFKKRAHLEVVVRTDDASTEIKTRYLPLPEAKAVYAAYQKAY</sequence>
<keyword evidence="1" id="KW-1133">Transmembrane helix</keyword>
<feature type="transmembrane region" description="Helical" evidence="1">
    <location>
        <begin position="399"/>
        <end position="417"/>
    </location>
</feature>
<reference evidence="3 4" key="1">
    <citation type="submission" date="2022-06" db="EMBL/GenBank/DDBJ databases">
        <title>Fructobacillus taiwanensis sp. nov., isolated from the honeybee.</title>
        <authorList>
            <person name="Chen Y.-S."/>
            <person name="Wang L.-T."/>
            <person name="Lee Y.-S."/>
            <person name="Chang Y.-C."/>
            <person name="Wu H.-C."/>
            <person name="Liao C.-Y."/>
            <person name="Chen W.-H."/>
            <person name="Deng J.-N."/>
            <person name="Wang Y.-H."/>
        </authorList>
    </citation>
    <scope>NUCLEOTIDE SEQUENCE [LARGE SCALE GENOMIC DNA]</scope>
    <source>
        <strain evidence="3 4">W13</strain>
    </source>
</reference>
<dbReference type="PANTHER" id="PTHR34473">
    <property type="entry name" value="UPF0699 TRANSMEMBRANE PROTEIN YDBS"/>
    <property type="match status" value="1"/>
</dbReference>
<gene>
    <name evidence="3" type="ORF">NFX39_04385</name>
</gene>
<feature type="transmembrane region" description="Helical" evidence="1">
    <location>
        <begin position="195"/>
        <end position="219"/>
    </location>
</feature>
<name>A0ABT0ZQU5_9LACO</name>
<feature type="domain" description="YdbS-like PH" evidence="2">
    <location>
        <begin position="264"/>
        <end position="348"/>
    </location>
</feature>
<dbReference type="EMBL" id="JAMWYK010000004">
    <property type="protein sequence ID" value="MCO0832328.1"/>
    <property type="molecule type" value="Genomic_DNA"/>
</dbReference>
<dbReference type="RefSeq" id="WP_252443380.1">
    <property type="nucleotide sequence ID" value="NZ_JAMWYK010000004.1"/>
</dbReference>
<dbReference type="PANTHER" id="PTHR34473:SF2">
    <property type="entry name" value="UPF0699 TRANSMEMBRANE PROTEIN YDBT"/>
    <property type="match status" value="1"/>
</dbReference>
<feature type="transmembrane region" description="Helical" evidence="1">
    <location>
        <begin position="374"/>
        <end position="393"/>
    </location>
</feature>
<dbReference type="InterPro" id="IPR005182">
    <property type="entry name" value="YdbS-like_PH"/>
</dbReference>